<feature type="compositionally biased region" description="Low complexity" evidence="1">
    <location>
        <begin position="325"/>
        <end position="347"/>
    </location>
</feature>
<feature type="compositionally biased region" description="Basic and acidic residues" evidence="1">
    <location>
        <begin position="306"/>
        <end position="324"/>
    </location>
</feature>
<organism evidence="2">
    <name type="scientific">uncultured Solirubrobacteraceae bacterium</name>
    <dbReference type="NCBI Taxonomy" id="1162706"/>
    <lineage>
        <taxon>Bacteria</taxon>
        <taxon>Bacillati</taxon>
        <taxon>Actinomycetota</taxon>
        <taxon>Thermoleophilia</taxon>
        <taxon>Solirubrobacterales</taxon>
        <taxon>Solirubrobacteraceae</taxon>
        <taxon>environmental samples</taxon>
    </lineage>
</organism>
<feature type="compositionally biased region" description="Basic and acidic residues" evidence="1">
    <location>
        <begin position="281"/>
        <end position="297"/>
    </location>
</feature>
<sequence length="347" mass="37444">HRRAAPRGRGGHRRRRGHRRPRGAAGPLPRAQGRAAQPPARRRRAAARAARGGRQGGQPGPPGARAAHRRAAGLPGRRRARRAPGHRPGRRDAPGRPRAARRAPPCPHRHQAGDRGRLLRPGLLHRRGPGGGARPLQLRRAQPRSGAPGARAVGHVLRRPGHRPAHPHVAHAGAGDGDGAAAHRPHRPRPRLPARLGRHPHPAVPPGRGPVGRRGHHPGRPQGHPAGLRAGDLRPGARGPPAPALLPLHRALGRGGRLVLPVRRHRHAARRRALQPLQGDGLDRDPRLGHGRPERLRLRARARLRPRADPGLRLRHGDRADRPAQARPARHAPALRQRPAAPGAVRL</sequence>
<gene>
    <name evidence="2" type="ORF">AVDCRST_MAG13-2031</name>
</gene>
<feature type="compositionally biased region" description="Basic residues" evidence="1">
    <location>
        <begin position="66"/>
        <end position="89"/>
    </location>
</feature>
<feature type="region of interest" description="Disordered" evidence="1">
    <location>
        <begin position="267"/>
        <end position="347"/>
    </location>
</feature>
<feature type="compositionally biased region" description="Basic residues" evidence="1">
    <location>
        <begin position="1"/>
        <end position="22"/>
    </location>
</feature>
<feature type="compositionally biased region" description="Low complexity" evidence="1">
    <location>
        <begin position="23"/>
        <end position="39"/>
    </location>
</feature>
<keyword evidence="2" id="KW-0436">Ligase</keyword>
<evidence type="ECO:0000313" key="2">
    <source>
        <dbReference type="EMBL" id="CAA9496825.1"/>
    </source>
</evidence>
<accession>A0A6J4SLD1</accession>
<keyword evidence="2" id="KW-0030">Aminoacyl-tRNA synthetase</keyword>
<feature type="compositionally biased region" description="Low complexity" evidence="1">
    <location>
        <begin position="220"/>
        <end position="237"/>
    </location>
</feature>
<reference evidence="2" key="1">
    <citation type="submission" date="2020-02" db="EMBL/GenBank/DDBJ databases">
        <authorList>
            <person name="Meier V. D."/>
        </authorList>
    </citation>
    <scope>NUCLEOTIDE SEQUENCE</scope>
    <source>
        <strain evidence="2">AVDCRST_MAG13</strain>
    </source>
</reference>
<feature type="non-terminal residue" evidence="2">
    <location>
        <position position="347"/>
    </location>
</feature>
<feature type="non-terminal residue" evidence="2">
    <location>
        <position position="1"/>
    </location>
</feature>
<feature type="compositionally biased region" description="Basic residues" evidence="1">
    <location>
        <begin position="156"/>
        <end position="169"/>
    </location>
</feature>
<evidence type="ECO:0000256" key="1">
    <source>
        <dbReference type="SAM" id="MobiDB-lite"/>
    </source>
</evidence>
<dbReference type="EC" id="6.1.1.20" evidence="2"/>
<name>A0A6J4SLD1_9ACTN</name>
<feature type="compositionally biased region" description="Basic residues" evidence="1">
    <location>
        <begin position="183"/>
        <end position="201"/>
    </location>
</feature>
<protein>
    <submittedName>
        <fullName evidence="2">Phenylalanyl-tRNA synthetase alpha chain</fullName>
        <ecNumber evidence="2">6.1.1.20</ecNumber>
    </submittedName>
</protein>
<proteinExistence type="predicted"/>
<feature type="region of interest" description="Disordered" evidence="1">
    <location>
        <begin position="1"/>
        <end position="248"/>
    </location>
</feature>
<dbReference type="GO" id="GO:0004826">
    <property type="term" value="F:phenylalanine-tRNA ligase activity"/>
    <property type="evidence" value="ECO:0007669"/>
    <property type="project" value="UniProtKB-EC"/>
</dbReference>
<dbReference type="AlphaFoldDB" id="A0A6J4SLD1"/>
<dbReference type="EMBL" id="CADCVO010000323">
    <property type="protein sequence ID" value="CAA9496825.1"/>
    <property type="molecule type" value="Genomic_DNA"/>
</dbReference>